<name>A0A087UJB8_STEMI</name>
<gene>
    <name evidence="1" type="ORF">X975_02580</name>
</gene>
<proteinExistence type="predicted"/>
<keyword evidence="2" id="KW-1185">Reference proteome</keyword>
<protein>
    <submittedName>
        <fullName evidence="1">Uncharacterized protein</fullName>
    </submittedName>
</protein>
<sequence>MFYKHLKYQFPSLQFGQVQNGILKRTLVCVEQGHNLQARTVRHMLKVLQQSDMVQEVYQIQHLALVARRINTESILPVKNWVQMNRISLLHEMYKEAQFSLAFL</sequence>
<dbReference type="EMBL" id="KK120074">
    <property type="protein sequence ID" value="KFM77457.1"/>
    <property type="molecule type" value="Genomic_DNA"/>
</dbReference>
<accession>A0A087UJB8</accession>
<evidence type="ECO:0000313" key="2">
    <source>
        <dbReference type="Proteomes" id="UP000054359"/>
    </source>
</evidence>
<reference evidence="1 2" key="1">
    <citation type="submission" date="2013-11" db="EMBL/GenBank/DDBJ databases">
        <title>Genome sequencing of Stegodyphus mimosarum.</title>
        <authorList>
            <person name="Bechsgaard J."/>
        </authorList>
    </citation>
    <scope>NUCLEOTIDE SEQUENCE [LARGE SCALE GENOMIC DNA]</scope>
</reference>
<organism evidence="1 2">
    <name type="scientific">Stegodyphus mimosarum</name>
    <name type="common">African social velvet spider</name>
    <dbReference type="NCBI Taxonomy" id="407821"/>
    <lineage>
        <taxon>Eukaryota</taxon>
        <taxon>Metazoa</taxon>
        <taxon>Ecdysozoa</taxon>
        <taxon>Arthropoda</taxon>
        <taxon>Chelicerata</taxon>
        <taxon>Arachnida</taxon>
        <taxon>Araneae</taxon>
        <taxon>Araneomorphae</taxon>
        <taxon>Entelegynae</taxon>
        <taxon>Eresoidea</taxon>
        <taxon>Eresidae</taxon>
        <taxon>Stegodyphus</taxon>
    </lineage>
</organism>
<dbReference type="AlphaFoldDB" id="A0A087UJB8"/>
<feature type="non-terminal residue" evidence="1">
    <location>
        <position position="104"/>
    </location>
</feature>
<evidence type="ECO:0000313" key="1">
    <source>
        <dbReference type="EMBL" id="KFM77457.1"/>
    </source>
</evidence>
<dbReference type="Proteomes" id="UP000054359">
    <property type="component" value="Unassembled WGS sequence"/>
</dbReference>